<dbReference type="Proteomes" id="UP000054321">
    <property type="component" value="Unassembled WGS sequence"/>
</dbReference>
<dbReference type="AlphaFoldDB" id="A0A0C3H6D1"/>
<accession>A0A0C3H6D1</accession>
<sequence>MLVITPDRGNIPSPAQRPTQNKTNERTKNANLVYTAAVIDQIMPAFRTVALCHSI</sequence>
<protein>
    <submittedName>
        <fullName evidence="2">Uncharacterized protein</fullName>
    </submittedName>
</protein>
<dbReference type="EMBL" id="KN832873">
    <property type="protein sequence ID" value="KIN03731.1"/>
    <property type="molecule type" value="Genomic_DNA"/>
</dbReference>
<feature type="region of interest" description="Disordered" evidence="1">
    <location>
        <begin position="1"/>
        <end position="28"/>
    </location>
</feature>
<dbReference type="InParanoid" id="A0A0C3H6D1"/>
<reference evidence="3" key="2">
    <citation type="submission" date="2015-01" db="EMBL/GenBank/DDBJ databases">
        <title>Evolutionary Origins and Diversification of the Mycorrhizal Mutualists.</title>
        <authorList>
            <consortium name="DOE Joint Genome Institute"/>
            <consortium name="Mycorrhizal Genomics Consortium"/>
            <person name="Kohler A."/>
            <person name="Kuo A."/>
            <person name="Nagy L.G."/>
            <person name="Floudas D."/>
            <person name="Copeland A."/>
            <person name="Barry K.W."/>
            <person name="Cichocki N."/>
            <person name="Veneault-Fourrey C."/>
            <person name="LaButti K."/>
            <person name="Lindquist E.A."/>
            <person name="Lipzen A."/>
            <person name="Lundell T."/>
            <person name="Morin E."/>
            <person name="Murat C."/>
            <person name="Riley R."/>
            <person name="Ohm R."/>
            <person name="Sun H."/>
            <person name="Tunlid A."/>
            <person name="Henrissat B."/>
            <person name="Grigoriev I.V."/>
            <person name="Hibbett D.S."/>
            <person name="Martin F."/>
        </authorList>
    </citation>
    <scope>NUCLEOTIDE SEQUENCE [LARGE SCALE GENOMIC DNA]</scope>
    <source>
        <strain evidence="3">Zn</strain>
    </source>
</reference>
<dbReference type="HOGENOM" id="CLU_3032986_0_0_1"/>
<gene>
    <name evidence="2" type="ORF">OIDMADRAFT_18002</name>
</gene>
<proteinExistence type="predicted"/>
<name>A0A0C3H6D1_OIDMZ</name>
<keyword evidence="3" id="KW-1185">Reference proteome</keyword>
<reference evidence="2 3" key="1">
    <citation type="submission" date="2014-04" db="EMBL/GenBank/DDBJ databases">
        <authorList>
            <consortium name="DOE Joint Genome Institute"/>
            <person name="Kuo A."/>
            <person name="Martino E."/>
            <person name="Perotto S."/>
            <person name="Kohler A."/>
            <person name="Nagy L.G."/>
            <person name="Floudas D."/>
            <person name="Copeland A."/>
            <person name="Barry K.W."/>
            <person name="Cichocki N."/>
            <person name="Veneault-Fourrey C."/>
            <person name="LaButti K."/>
            <person name="Lindquist E.A."/>
            <person name="Lipzen A."/>
            <person name="Lundell T."/>
            <person name="Morin E."/>
            <person name="Murat C."/>
            <person name="Sun H."/>
            <person name="Tunlid A."/>
            <person name="Henrissat B."/>
            <person name="Grigoriev I.V."/>
            <person name="Hibbett D.S."/>
            <person name="Martin F."/>
            <person name="Nordberg H.P."/>
            <person name="Cantor M.N."/>
            <person name="Hua S.X."/>
        </authorList>
    </citation>
    <scope>NUCLEOTIDE SEQUENCE [LARGE SCALE GENOMIC DNA]</scope>
    <source>
        <strain evidence="2 3">Zn</strain>
    </source>
</reference>
<evidence type="ECO:0000313" key="3">
    <source>
        <dbReference type="Proteomes" id="UP000054321"/>
    </source>
</evidence>
<evidence type="ECO:0000256" key="1">
    <source>
        <dbReference type="SAM" id="MobiDB-lite"/>
    </source>
</evidence>
<evidence type="ECO:0000313" key="2">
    <source>
        <dbReference type="EMBL" id="KIN03731.1"/>
    </source>
</evidence>
<organism evidence="2 3">
    <name type="scientific">Oidiodendron maius (strain Zn)</name>
    <dbReference type="NCBI Taxonomy" id="913774"/>
    <lineage>
        <taxon>Eukaryota</taxon>
        <taxon>Fungi</taxon>
        <taxon>Dikarya</taxon>
        <taxon>Ascomycota</taxon>
        <taxon>Pezizomycotina</taxon>
        <taxon>Leotiomycetes</taxon>
        <taxon>Leotiomycetes incertae sedis</taxon>
        <taxon>Myxotrichaceae</taxon>
        <taxon>Oidiodendron</taxon>
    </lineage>
</organism>